<dbReference type="AlphaFoldDB" id="A0A564XZS2"/>
<gene>
    <name evidence="1" type="ORF">WMSIL1_LOCUS1020</name>
</gene>
<accession>A0A564XZS2</accession>
<reference evidence="1 2" key="1">
    <citation type="submission" date="2019-07" db="EMBL/GenBank/DDBJ databases">
        <authorList>
            <person name="Jastrzebski P J."/>
            <person name="Paukszto L."/>
            <person name="Jastrzebski P J."/>
        </authorList>
    </citation>
    <scope>NUCLEOTIDE SEQUENCE [LARGE SCALE GENOMIC DNA]</scope>
    <source>
        <strain evidence="1 2">WMS-il1</strain>
    </source>
</reference>
<name>A0A564XZS2_HYMDI</name>
<dbReference type="Proteomes" id="UP000321570">
    <property type="component" value="Unassembled WGS sequence"/>
</dbReference>
<dbReference type="EMBL" id="CABIJS010000022">
    <property type="protein sequence ID" value="VUZ39763.1"/>
    <property type="molecule type" value="Genomic_DNA"/>
</dbReference>
<evidence type="ECO:0000313" key="2">
    <source>
        <dbReference type="Proteomes" id="UP000321570"/>
    </source>
</evidence>
<organism evidence="1 2">
    <name type="scientific">Hymenolepis diminuta</name>
    <name type="common">Rat tapeworm</name>
    <dbReference type="NCBI Taxonomy" id="6216"/>
    <lineage>
        <taxon>Eukaryota</taxon>
        <taxon>Metazoa</taxon>
        <taxon>Spiralia</taxon>
        <taxon>Lophotrochozoa</taxon>
        <taxon>Platyhelminthes</taxon>
        <taxon>Cestoda</taxon>
        <taxon>Eucestoda</taxon>
        <taxon>Cyclophyllidea</taxon>
        <taxon>Hymenolepididae</taxon>
        <taxon>Hymenolepis</taxon>
    </lineage>
</organism>
<sequence length="61" mass="6616">MGYCMPAYLQKVGPKLLVEEALDRTKKHVSEGKDSKASNAIGAFANSDLPTALFKFASKKI</sequence>
<evidence type="ECO:0000313" key="1">
    <source>
        <dbReference type="EMBL" id="VUZ39763.1"/>
    </source>
</evidence>
<protein>
    <submittedName>
        <fullName evidence="1">Uncharacterized protein</fullName>
    </submittedName>
</protein>
<keyword evidence="2" id="KW-1185">Reference proteome</keyword>
<proteinExistence type="predicted"/>